<dbReference type="GO" id="GO:0000922">
    <property type="term" value="C:spindle pole"/>
    <property type="evidence" value="ECO:0007669"/>
    <property type="project" value="InterPro"/>
</dbReference>
<dbReference type="Gene3D" id="1.20.120.1900">
    <property type="entry name" value="Gamma-tubulin complex, C-terminal domain"/>
    <property type="match status" value="1"/>
</dbReference>
<dbReference type="InterPro" id="IPR041470">
    <property type="entry name" value="GCP_N"/>
</dbReference>
<dbReference type="OMA" id="QLSMWLL"/>
<evidence type="ECO:0000256" key="4">
    <source>
        <dbReference type="ARBA" id="ARBA00022701"/>
    </source>
</evidence>
<evidence type="ECO:0000256" key="1">
    <source>
        <dbReference type="ARBA" id="ARBA00004267"/>
    </source>
</evidence>
<evidence type="ECO:0000259" key="7">
    <source>
        <dbReference type="Pfam" id="PF04130"/>
    </source>
</evidence>
<evidence type="ECO:0000256" key="2">
    <source>
        <dbReference type="ARBA" id="ARBA00010337"/>
    </source>
</evidence>
<dbReference type="GO" id="GO:0007020">
    <property type="term" value="P:microtubule nucleation"/>
    <property type="evidence" value="ECO:0007669"/>
    <property type="project" value="InterPro"/>
</dbReference>
<comment type="subcellular location">
    <subcellularLocation>
        <location evidence="1 6">Cytoplasm</location>
        <location evidence="1 6">Cytoskeleton</location>
        <location evidence="1 6">Microtubule organizing center</location>
    </subcellularLocation>
</comment>
<dbReference type="Pfam" id="PF04130">
    <property type="entry name" value="GCP_C_terminal"/>
    <property type="match status" value="1"/>
</dbReference>
<dbReference type="OrthoDB" id="78652at2759"/>
<dbReference type="GO" id="GO:0000278">
    <property type="term" value="P:mitotic cell cycle"/>
    <property type="evidence" value="ECO:0007669"/>
    <property type="project" value="TreeGrafter"/>
</dbReference>
<dbReference type="Pfam" id="PF17681">
    <property type="entry name" value="GCP_N_terminal"/>
    <property type="match status" value="1"/>
</dbReference>
<evidence type="ECO:0000256" key="5">
    <source>
        <dbReference type="ARBA" id="ARBA00023212"/>
    </source>
</evidence>
<keyword evidence="4 6" id="KW-0493">Microtubule</keyword>
<dbReference type="GO" id="GO:0051225">
    <property type="term" value="P:spindle assembly"/>
    <property type="evidence" value="ECO:0007669"/>
    <property type="project" value="TreeGrafter"/>
</dbReference>
<keyword evidence="5 6" id="KW-0206">Cytoskeleton</keyword>
<dbReference type="InParanoid" id="A0A067RAM5"/>
<dbReference type="eggNOG" id="KOG2065">
    <property type="taxonomic scope" value="Eukaryota"/>
</dbReference>
<dbReference type="InterPro" id="IPR042241">
    <property type="entry name" value="GCP_C_sf"/>
</dbReference>
<dbReference type="GO" id="GO:0043015">
    <property type="term" value="F:gamma-tubulin binding"/>
    <property type="evidence" value="ECO:0007669"/>
    <property type="project" value="InterPro"/>
</dbReference>
<dbReference type="InterPro" id="IPR040457">
    <property type="entry name" value="GCP_C"/>
</dbReference>
<comment type="similarity">
    <text evidence="2 6">Belongs to the TUBGCP family.</text>
</comment>
<dbReference type="GO" id="GO:0051011">
    <property type="term" value="F:microtubule minus-end binding"/>
    <property type="evidence" value="ECO:0007669"/>
    <property type="project" value="TreeGrafter"/>
</dbReference>
<feature type="domain" description="Gamma tubulin complex component C-terminal" evidence="7">
    <location>
        <begin position="369"/>
        <end position="668"/>
    </location>
</feature>
<evidence type="ECO:0000256" key="6">
    <source>
        <dbReference type="RuleBase" id="RU363050"/>
    </source>
</evidence>
<reference evidence="9 10" key="1">
    <citation type="journal article" date="2014" name="Nat. Commun.">
        <title>Molecular traces of alternative social organization in a termite genome.</title>
        <authorList>
            <person name="Terrapon N."/>
            <person name="Li C."/>
            <person name="Robertson H.M."/>
            <person name="Ji L."/>
            <person name="Meng X."/>
            <person name="Booth W."/>
            <person name="Chen Z."/>
            <person name="Childers C.P."/>
            <person name="Glastad K.M."/>
            <person name="Gokhale K."/>
            <person name="Gowin J."/>
            <person name="Gronenberg W."/>
            <person name="Hermansen R.A."/>
            <person name="Hu H."/>
            <person name="Hunt B.G."/>
            <person name="Huylmans A.K."/>
            <person name="Khalil S.M."/>
            <person name="Mitchell R.D."/>
            <person name="Munoz-Torres M.C."/>
            <person name="Mustard J.A."/>
            <person name="Pan H."/>
            <person name="Reese J.T."/>
            <person name="Scharf M.E."/>
            <person name="Sun F."/>
            <person name="Vogel H."/>
            <person name="Xiao J."/>
            <person name="Yang W."/>
            <person name="Yang Z."/>
            <person name="Yang Z."/>
            <person name="Zhou J."/>
            <person name="Zhu J."/>
            <person name="Brent C.S."/>
            <person name="Elsik C.G."/>
            <person name="Goodisman M.A."/>
            <person name="Liberles D.A."/>
            <person name="Roe R.M."/>
            <person name="Vargo E.L."/>
            <person name="Vilcinskas A."/>
            <person name="Wang J."/>
            <person name="Bornberg-Bauer E."/>
            <person name="Korb J."/>
            <person name="Zhang G."/>
            <person name="Liebig J."/>
        </authorList>
    </citation>
    <scope>NUCLEOTIDE SEQUENCE [LARGE SCALE GENOMIC DNA]</scope>
    <source>
        <tissue evidence="9">Whole organism</tissue>
    </source>
</reference>
<keyword evidence="3 6" id="KW-0963">Cytoplasm</keyword>
<evidence type="ECO:0000313" key="9">
    <source>
        <dbReference type="EMBL" id="KDR16711.1"/>
    </source>
</evidence>
<dbReference type="GO" id="GO:0051321">
    <property type="term" value="P:meiotic cell cycle"/>
    <property type="evidence" value="ECO:0007669"/>
    <property type="project" value="TreeGrafter"/>
</dbReference>
<dbReference type="FunCoup" id="A0A067RAM5">
    <property type="interactions" value="1387"/>
</dbReference>
<dbReference type="AlphaFoldDB" id="A0A067RAM5"/>
<accession>A0A067RAM5</accession>
<dbReference type="GO" id="GO:0005874">
    <property type="term" value="C:microtubule"/>
    <property type="evidence" value="ECO:0007669"/>
    <property type="project" value="UniProtKB-KW"/>
</dbReference>
<dbReference type="EMBL" id="KK852779">
    <property type="protein sequence ID" value="KDR16711.1"/>
    <property type="molecule type" value="Genomic_DNA"/>
</dbReference>
<protein>
    <recommendedName>
        <fullName evidence="6">Gamma-tubulin complex component</fullName>
    </recommendedName>
</protein>
<dbReference type="GO" id="GO:0000930">
    <property type="term" value="C:gamma-tubulin complex"/>
    <property type="evidence" value="ECO:0007669"/>
    <property type="project" value="TreeGrafter"/>
</dbReference>
<organism evidence="9 10">
    <name type="scientific">Zootermopsis nevadensis</name>
    <name type="common">Dampwood termite</name>
    <dbReference type="NCBI Taxonomy" id="136037"/>
    <lineage>
        <taxon>Eukaryota</taxon>
        <taxon>Metazoa</taxon>
        <taxon>Ecdysozoa</taxon>
        <taxon>Arthropoda</taxon>
        <taxon>Hexapoda</taxon>
        <taxon>Insecta</taxon>
        <taxon>Pterygota</taxon>
        <taxon>Neoptera</taxon>
        <taxon>Polyneoptera</taxon>
        <taxon>Dictyoptera</taxon>
        <taxon>Blattodea</taxon>
        <taxon>Blattoidea</taxon>
        <taxon>Termitoidae</taxon>
        <taxon>Termopsidae</taxon>
        <taxon>Zootermopsis</taxon>
    </lineage>
</organism>
<evidence type="ECO:0000313" key="10">
    <source>
        <dbReference type="Proteomes" id="UP000027135"/>
    </source>
</evidence>
<evidence type="ECO:0000256" key="3">
    <source>
        <dbReference type="ARBA" id="ARBA00022490"/>
    </source>
</evidence>
<dbReference type="Proteomes" id="UP000027135">
    <property type="component" value="Unassembled WGS sequence"/>
</dbReference>
<dbReference type="PANTHER" id="PTHR19302">
    <property type="entry name" value="GAMMA TUBULIN COMPLEX PROTEIN"/>
    <property type="match status" value="1"/>
</dbReference>
<feature type="domain" description="Gamma tubulin complex component protein N-terminal" evidence="8">
    <location>
        <begin position="26"/>
        <end position="366"/>
    </location>
</feature>
<dbReference type="STRING" id="136037.A0A067RAM5"/>
<proteinExistence type="inferred from homology"/>
<keyword evidence="10" id="KW-1185">Reference proteome</keyword>
<dbReference type="GO" id="GO:0031122">
    <property type="term" value="P:cytoplasmic microtubule organization"/>
    <property type="evidence" value="ECO:0007669"/>
    <property type="project" value="TreeGrafter"/>
</dbReference>
<sequence length="681" mass="78829">MACMRRGIGVLTISSLHFTIYFYKMLHEVLLALSGYSDSFITQVMENDSFLDPNENMLLKRVLNIASGFASIKTFIDDNISVIGVHRTVADDCVKGEIERQPFGVYLQAFCNGLNEVLVPYRKDIADLEEKSLEDPYLPLLTIVSKVEEYTKLFEVINSMIKQISEQHIHGCQILDFLHREVTCSVNNVKEPLKCIIQCCHVVFFKQLSSWLLYGQLIDQYAEFFIQHSSDTQGTSTSTTLDSFSSQDINEMLSLESRSNRDGPLQRYSIQYTMLPSYIIPSLAHKVLFIGETILMFGSEPIERSETVSFTSKNITSIWGEREEEFFQKLQSLQAMRTFNRTEFEKTIDEFRSCVTEHLWKLAVEEAELFLQLKLMKDIFLLGRGELFLEFIHQAGRIMQNPPISSSTRDVNKAFHIAARKILINDDTIDKFSFVLPGKGHTELDEVKGTCWHLLTLTYKVSWPLHLLFDSVVLENYNKLFRFLLYVKKTQLDLHSIWRSQMECKTRCVYESEPAVWHLRSRLMFLVDNLQYYLQVDVLESQYTMLLSAVQATKDFDQIQKAHTLFQANILSQTFLLADKICSGSEMKTNPVQSILTKVLDLCRRFCTSVCMWGNDLNEPQLLELHNMVQEYENLVMYLLQLLSDLSLHLCGSHLSQLLLRLDFNRWFSKEHTVTSFSETV</sequence>
<dbReference type="PANTHER" id="PTHR19302:SF27">
    <property type="entry name" value="GAMMA-TUBULIN COMPLEX COMPONENT 4"/>
    <property type="match status" value="1"/>
</dbReference>
<name>A0A067RAM5_ZOONE</name>
<evidence type="ECO:0000259" key="8">
    <source>
        <dbReference type="Pfam" id="PF17681"/>
    </source>
</evidence>
<gene>
    <name evidence="9" type="ORF">L798_09105</name>
</gene>
<dbReference type="InterPro" id="IPR007259">
    <property type="entry name" value="GCP"/>
</dbReference>